<evidence type="ECO:0000313" key="2">
    <source>
        <dbReference type="EMBL" id="KLK91907.1"/>
    </source>
</evidence>
<dbReference type="Pfam" id="PF10074">
    <property type="entry name" value="RovC_DNA-bd"/>
    <property type="match status" value="1"/>
</dbReference>
<dbReference type="InterPro" id="IPR018754">
    <property type="entry name" value="RovC-like_DNA-bd"/>
</dbReference>
<dbReference type="Proteomes" id="UP000035489">
    <property type="component" value="Unassembled WGS sequence"/>
</dbReference>
<accession>A0A0H1RH38</accession>
<gene>
    <name evidence="2" type="ORF">AA309_17560</name>
</gene>
<dbReference type="STRING" id="1225564.AA309_17560"/>
<dbReference type="EMBL" id="LCYG01000043">
    <property type="protein sequence ID" value="KLK91907.1"/>
    <property type="molecule type" value="Genomic_DNA"/>
</dbReference>
<protein>
    <recommendedName>
        <fullName evidence="1">T6SS Transcription factor RovC-like DNA binding domain-containing protein</fullName>
    </recommendedName>
</protein>
<reference evidence="2 3" key="1">
    <citation type="submission" date="2015-05" db="EMBL/GenBank/DDBJ databases">
        <title>Draft genome sequence of Microvirga vignae strain BR3299, a novel nitrogen fixing bacteria isolated from Brazil semi-aired region.</title>
        <authorList>
            <person name="Zilli J.E."/>
            <person name="Passos S.R."/>
            <person name="Leite J."/>
            <person name="Baldani J.I."/>
            <person name="Xavier G.R."/>
            <person name="Rumjaneck N.G."/>
            <person name="Simoes-Araujo J.L."/>
        </authorList>
    </citation>
    <scope>NUCLEOTIDE SEQUENCE [LARGE SCALE GENOMIC DNA]</scope>
    <source>
        <strain evidence="2 3">BR3299</strain>
    </source>
</reference>
<dbReference type="AlphaFoldDB" id="A0A0H1RH38"/>
<comment type="caution">
    <text evidence="2">The sequence shown here is derived from an EMBL/GenBank/DDBJ whole genome shotgun (WGS) entry which is preliminary data.</text>
</comment>
<dbReference type="PATRIC" id="fig|1225564.3.peg.4626"/>
<evidence type="ECO:0000313" key="3">
    <source>
        <dbReference type="Proteomes" id="UP000035489"/>
    </source>
</evidence>
<sequence>MSALEQEIFWSPAVAPSVLTLVHPPDFLPVRSHQPLTELGTARHSPEGTHAISVGDVGTQVVLLPGSDPSQPLAALIPLDSDTLGRVEALTRFWRSRHGRKVPADTRMTIQQRRRLRLKLQAADGRMNGASYREIAIAIFGKERLASEPWKTSPLRDTIIGLVEEGFALIDGGYLKLLRHRRRS</sequence>
<organism evidence="2 3">
    <name type="scientific">Microvirga vignae</name>
    <dbReference type="NCBI Taxonomy" id="1225564"/>
    <lineage>
        <taxon>Bacteria</taxon>
        <taxon>Pseudomonadati</taxon>
        <taxon>Pseudomonadota</taxon>
        <taxon>Alphaproteobacteria</taxon>
        <taxon>Hyphomicrobiales</taxon>
        <taxon>Methylobacteriaceae</taxon>
        <taxon>Microvirga</taxon>
    </lineage>
</organism>
<name>A0A0H1RH38_9HYPH</name>
<feature type="domain" description="T6SS Transcription factor RovC-like DNA binding" evidence="1">
    <location>
        <begin position="76"/>
        <end position="179"/>
    </location>
</feature>
<proteinExistence type="predicted"/>
<keyword evidence="3" id="KW-1185">Reference proteome</keyword>
<evidence type="ECO:0000259" key="1">
    <source>
        <dbReference type="Pfam" id="PF10074"/>
    </source>
</evidence>